<dbReference type="GO" id="GO:0015031">
    <property type="term" value="P:protein transport"/>
    <property type="evidence" value="ECO:0007669"/>
    <property type="project" value="UniProtKB-KW"/>
</dbReference>
<keyword evidence="4 11" id="KW-0999">Mitochondrion inner membrane</keyword>
<keyword evidence="14" id="KW-1185">Reference proteome</keyword>
<accession>A0A4P9ZFC5</accession>
<keyword evidence="5" id="KW-0862">Zinc</keyword>
<keyword evidence="2 11" id="KW-0813">Transport</keyword>
<evidence type="ECO:0000256" key="8">
    <source>
        <dbReference type="ARBA" id="ARBA00023128"/>
    </source>
</evidence>
<evidence type="ECO:0000256" key="4">
    <source>
        <dbReference type="ARBA" id="ARBA00022792"/>
    </source>
</evidence>
<organism evidence="13 14">
    <name type="scientific">Metschnikowia bicuspidata</name>
    <dbReference type="NCBI Taxonomy" id="27322"/>
    <lineage>
        <taxon>Eukaryota</taxon>
        <taxon>Fungi</taxon>
        <taxon>Dikarya</taxon>
        <taxon>Ascomycota</taxon>
        <taxon>Saccharomycotina</taxon>
        <taxon>Pichiomycetes</taxon>
        <taxon>Metschnikowiaceae</taxon>
        <taxon>Metschnikowia</taxon>
    </lineage>
</organism>
<keyword evidence="7 11" id="KW-0811">Translocation</keyword>
<dbReference type="AlphaFoldDB" id="A0A4P9ZFC5"/>
<feature type="domain" description="Tim10-like" evidence="12">
    <location>
        <begin position="22"/>
        <end position="83"/>
    </location>
</feature>
<dbReference type="GO" id="GO:0046872">
    <property type="term" value="F:metal ion binding"/>
    <property type="evidence" value="ECO:0007669"/>
    <property type="project" value="UniProtKB-KW"/>
</dbReference>
<keyword evidence="10 11" id="KW-1015">Disulfide bond</keyword>
<evidence type="ECO:0000256" key="7">
    <source>
        <dbReference type="ARBA" id="ARBA00023010"/>
    </source>
</evidence>
<evidence type="ECO:0000256" key="6">
    <source>
        <dbReference type="ARBA" id="ARBA00022927"/>
    </source>
</evidence>
<evidence type="ECO:0000256" key="1">
    <source>
        <dbReference type="ARBA" id="ARBA00006720"/>
    </source>
</evidence>
<keyword evidence="8 11" id="KW-0496">Mitochondrion</keyword>
<evidence type="ECO:0000256" key="9">
    <source>
        <dbReference type="ARBA" id="ARBA00023136"/>
    </source>
</evidence>
<keyword evidence="11" id="KW-0143">Chaperone</keyword>
<reference evidence="14" key="1">
    <citation type="journal article" date="2018" name="Nat. Microbiol.">
        <title>Leveraging single-cell genomics to expand the fungal tree of life.</title>
        <authorList>
            <person name="Ahrendt S.R."/>
            <person name="Quandt C.A."/>
            <person name="Ciobanu D."/>
            <person name="Clum A."/>
            <person name="Salamov A."/>
            <person name="Andreopoulos B."/>
            <person name="Cheng J.F."/>
            <person name="Woyke T."/>
            <person name="Pelin A."/>
            <person name="Henrissat B."/>
            <person name="Reynolds N.K."/>
            <person name="Benny G.L."/>
            <person name="Smith M.E."/>
            <person name="James T.Y."/>
            <person name="Grigoriev I.V."/>
        </authorList>
    </citation>
    <scope>NUCLEOTIDE SEQUENCE [LARGE SCALE GENOMIC DNA]</scope>
    <source>
        <strain evidence="14">Baker2002</strain>
    </source>
</reference>
<evidence type="ECO:0000256" key="2">
    <source>
        <dbReference type="ARBA" id="ARBA00022448"/>
    </source>
</evidence>
<comment type="domain">
    <text evidence="11">The twin CX3C motif contains 4 conserved Cys residues that form 2 disulfide bonds in the mitochondrial intermembrane space.</text>
</comment>
<comment type="subunit">
    <text evidence="11">Heterohexamer.</text>
</comment>
<dbReference type="InterPro" id="IPR035427">
    <property type="entry name" value="Tim10-like_dom_sf"/>
</dbReference>
<dbReference type="PANTHER" id="PTHR11038:SF18">
    <property type="entry name" value="MITOCHONDRIAL IMPORT INNER MEMBRANE TRANSLOCASE SUBUNIT TIM12"/>
    <property type="match status" value="1"/>
</dbReference>
<dbReference type="Pfam" id="PF02953">
    <property type="entry name" value="zf-Tim10_DDP"/>
    <property type="match status" value="1"/>
</dbReference>
<sequence length="108" mass="12480">MSYFLGHAGQYAHIDVDPEKIKLAEVQYTMMSRTFDSLLRQCREKCIVPEYHEGDLATGEASCVDRCVAKYVNANTRIAQNVQFAMVPERMPEYRKVQSIMRESLENQ</sequence>
<dbReference type="GO" id="GO:0005743">
    <property type="term" value="C:mitochondrial inner membrane"/>
    <property type="evidence" value="ECO:0007669"/>
    <property type="project" value="UniProtKB-SubCell"/>
</dbReference>
<comment type="function">
    <text evidence="11">Mitochondrial intermembrane chaperone that participates in the import and insertion of some multi-pass transmembrane proteins into the mitochondrial inner membrane. Also required for the transfer of beta-barrel precursors from the TOM complex to the sorting and assembly machinery (SAM complex) of the outer membrane. Acts as a chaperone-like protein that protects the hydrophobic precursors from aggregation and guide them through the mitochondrial intermembrane space.</text>
</comment>
<dbReference type="OrthoDB" id="274922at2759"/>
<evidence type="ECO:0000259" key="12">
    <source>
        <dbReference type="Pfam" id="PF02953"/>
    </source>
</evidence>
<dbReference type="SUPFAM" id="SSF144122">
    <property type="entry name" value="Tim10-like"/>
    <property type="match status" value="1"/>
</dbReference>
<keyword evidence="9" id="KW-0472">Membrane</keyword>
<evidence type="ECO:0000256" key="11">
    <source>
        <dbReference type="RuleBase" id="RU367043"/>
    </source>
</evidence>
<evidence type="ECO:0000313" key="14">
    <source>
        <dbReference type="Proteomes" id="UP000268321"/>
    </source>
</evidence>
<keyword evidence="3" id="KW-0479">Metal-binding</keyword>
<dbReference type="EMBL" id="ML004438">
    <property type="protein sequence ID" value="RKP31675.1"/>
    <property type="molecule type" value="Genomic_DNA"/>
</dbReference>
<evidence type="ECO:0000256" key="5">
    <source>
        <dbReference type="ARBA" id="ARBA00022833"/>
    </source>
</evidence>
<protein>
    <recommendedName>
        <fullName evidence="11">Mitochondrial import inner membrane translocase subunit</fullName>
    </recommendedName>
</protein>
<dbReference type="GO" id="GO:0045039">
    <property type="term" value="P:protein insertion into mitochondrial inner membrane"/>
    <property type="evidence" value="ECO:0007669"/>
    <property type="project" value="TreeGrafter"/>
</dbReference>
<evidence type="ECO:0000313" key="13">
    <source>
        <dbReference type="EMBL" id="RKP31675.1"/>
    </source>
</evidence>
<evidence type="ECO:0000256" key="3">
    <source>
        <dbReference type="ARBA" id="ARBA00022723"/>
    </source>
</evidence>
<dbReference type="PANTHER" id="PTHR11038">
    <property type="entry name" value="MITOCHONDRIAL IMPORT INNER MEMBRANE TRANSLOCASE SUBUNIT TIM10"/>
    <property type="match status" value="1"/>
</dbReference>
<name>A0A4P9ZFC5_9ASCO</name>
<dbReference type="Gene3D" id="1.10.287.810">
    <property type="entry name" value="Mitochondrial import inner membrane translocase subunit tim13 like domains"/>
    <property type="match status" value="1"/>
</dbReference>
<comment type="similarity">
    <text evidence="1 11">Belongs to the small Tim family.</text>
</comment>
<proteinExistence type="inferred from homology"/>
<dbReference type="Proteomes" id="UP000268321">
    <property type="component" value="Unassembled WGS sequence"/>
</dbReference>
<keyword evidence="6 11" id="KW-0653">Protein transport</keyword>
<evidence type="ECO:0000256" key="10">
    <source>
        <dbReference type="ARBA" id="ARBA00023157"/>
    </source>
</evidence>
<dbReference type="InterPro" id="IPR004217">
    <property type="entry name" value="Tim10-like"/>
</dbReference>
<comment type="subcellular location">
    <subcellularLocation>
        <location evidence="11">Mitochondrion inner membrane</location>
        <topology evidence="11">Peripheral membrane protein</topology>
        <orientation evidence="11">Intermembrane side</orientation>
    </subcellularLocation>
</comment>
<gene>
    <name evidence="13" type="ORF">METBISCDRAFT_13539</name>
</gene>